<reference evidence="5" key="1">
    <citation type="submission" date="2020-05" db="UniProtKB">
        <authorList>
            <consortium name="EnsemblMetazoa"/>
        </authorList>
    </citation>
    <scope>IDENTIFICATION</scope>
    <source>
        <strain evidence="5">BB02</strain>
    </source>
</reference>
<sequence>MMERLKNMISPSTRRKKFQLAGGDTGTHTTHRLFGVALEELMSKAPANAVVPPFVKKICEFIYKHGLDNVGLFRVSGSVKVVEKMRTEFEQKGDVDLKEENDIPATAGLLKVFLRDLPDTLVPARLTQHFFSAVQDSKLNKDAVIMEIKKALSKMPEENYNLLKYISSLLVVVAEHEFDNKMSAYSLAIIFGPNIFKYELSTGMEGFKDMDSSKDVMQLFISEFKRLFAEDGEPGPKEFWGHLNPKKIPPPRPPPPKVQSLPSFSSPSLESLSPILVSSPSSSSLEPRPVPSPRKIKNIYDNNSSSSVDERSAPMFSIPLMSPRDFDHIRSQSPFALESEAHSIIESPMVTFRSNEIVDKTIVETISQFIGVTDFNQNSGLLSPRLLKSADDSEINYSIEEQPLPNVKILTEEKSNSTLLQNPKSLWEMQDDDLLEERNLPEFDGVERSDILIGHKKPVGPPRRSPSRKHRRSWEPDSVSVISSCSDPNCVPNESALVHYLNSSLKPSQGNVKHKEHVAEDGQDDEIRSKSMRRNENKPLLPHSLSLQTKPESTTGQNSSNDSCLIDRSPSHGIKLFIPPLDFSTLHEHIDGTEPIPITKDRFDTQIWVSTNQLSEPDMNTAIVSPRSIKLKKLFDLPESDASVPVVYEAPMSPSAYCGSGLFRASVNTDIPPSPPVQQDMYKKYSDDDGSYVLRQITKKIQGLKKKIKIFEENFEKEHGYRPTHGEKASQPEIKKYMNELTKARKDLKRLKEETEMGNRARHNSGASSSGVEQSPSVLPTITSTLDYILKCLTDKRQESGRPEEVLLMSRDQVQEEKLAVQKALLHFEGLHGRPTSKEEKDIMRPLYDRYRSVKRMLAKPLSPRNSLELQTVPEDQMMEIPTSYTRQPIHVHVPTATVEEEDGNTQEVGTMDFGLVTRDFNVMRDMDFISYGVKGNDIARFQTDDGYLDKVIPKTEDRMDAHLHELSLSELHAEIETSRKSKKRLRRLLREFEESFLFKTGRKVMKEDRYPLQTEYSEYKKVKARLRLLEALVLKHHERKDKLY</sequence>
<feature type="compositionally biased region" description="Polar residues" evidence="3">
    <location>
        <begin position="765"/>
        <end position="777"/>
    </location>
</feature>
<dbReference type="SUPFAM" id="SSF48350">
    <property type="entry name" value="GTPase activation domain, GAP"/>
    <property type="match status" value="1"/>
</dbReference>
<dbReference type="KEGG" id="bgt:106054633"/>
<feature type="compositionally biased region" description="Polar residues" evidence="3">
    <location>
        <begin position="545"/>
        <end position="563"/>
    </location>
</feature>
<feature type="compositionally biased region" description="Low complexity" evidence="3">
    <location>
        <begin position="260"/>
        <end position="287"/>
    </location>
</feature>
<feature type="compositionally biased region" description="Pro residues" evidence="3">
    <location>
        <begin position="247"/>
        <end position="257"/>
    </location>
</feature>
<dbReference type="Proteomes" id="UP000076420">
    <property type="component" value="Unassembled WGS sequence"/>
</dbReference>
<organism evidence="5 6">
    <name type="scientific">Biomphalaria glabrata</name>
    <name type="common">Bloodfluke planorb</name>
    <name type="synonym">Freshwater snail</name>
    <dbReference type="NCBI Taxonomy" id="6526"/>
    <lineage>
        <taxon>Eukaryota</taxon>
        <taxon>Metazoa</taxon>
        <taxon>Spiralia</taxon>
        <taxon>Lophotrochozoa</taxon>
        <taxon>Mollusca</taxon>
        <taxon>Gastropoda</taxon>
        <taxon>Heterobranchia</taxon>
        <taxon>Euthyneura</taxon>
        <taxon>Panpulmonata</taxon>
        <taxon>Hygrophila</taxon>
        <taxon>Lymnaeoidea</taxon>
        <taxon>Planorbidae</taxon>
        <taxon>Biomphalaria</taxon>
    </lineage>
</organism>
<dbReference type="EnsemblMetazoa" id="BGLB035584-RD">
    <property type="protein sequence ID" value="BGLB035584-PD"/>
    <property type="gene ID" value="BGLB035584"/>
</dbReference>
<protein>
    <recommendedName>
        <fullName evidence="4">Rho-GAP domain-containing protein</fullName>
    </recommendedName>
</protein>
<keyword evidence="2" id="KW-0175">Coiled coil</keyword>
<dbReference type="PANTHER" id="PTHR15904">
    <property type="entry name" value="FAM13"/>
    <property type="match status" value="1"/>
</dbReference>
<dbReference type="PANTHER" id="PTHR15904:SF17">
    <property type="entry name" value="RHO-GAP DOMAIN-CONTAINING PROTEIN"/>
    <property type="match status" value="1"/>
</dbReference>
<dbReference type="Gene3D" id="1.10.555.10">
    <property type="entry name" value="Rho GTPase activation protein"/>
    <property type="match status" value="1"/>
</dbReference>
<evidence type="ECO:0000256" key="3">
    <source>
        <dbReference type="SAM" id="MobiDB-lite"/>
    </source>
</evidence>
<dbReference type="PROSITE" id="PS50238">
    <property type="entry name" value="RHOGAP"/>
    <property type="match status" value="1"/>
</dbReference>
<feature type="coiled-coil region" evidence="2">
    <location>
        <begin position="969"/>
        <end position="996"/>
    </location>
</feature>
<dbReference type="GO" id="GO:0007165">
    <property type="term" value="P:signal transduction"/>
    <property type="evidence" value="ECO:0007669"/>
    <property type="project" value="InterPro"/>
</dbReference>
<evidence type="ECO:0000313" key="6">
    <source>
        <dbReference type="Proteomes" id="UP000076420"/>
    </source>
</evidence>
<dbReference type="VEuPathDB" id="VectorBase:BGLAX_048370"/>
<feature type="region of interest" description="Disordered" evidence="3">
    <location>
        <begin position="446"/>
        <end position="486"/>
    </location>
</feature>
<dbReference type="EnsemblMetazoa" id="BGLB035584-RG">
    <property type="protein sequence ID" value="BGLB035584-PG"/>
    <property type="gene ID" value="BGLB035584"/>
</dbReference>
<dbReference type="OrthoDB" id="185175at2759"/>
<dbReference type="InterPro" id="IPR000198">
    <property type="entry name" value="RhoGAP_dom"/>
</dbReference>
<gene>
    <name evidence="5" type="primary">106054633</name>
</gene>
<comment type="similarity">
    <text evidence="1">Belongs to the FAM13 family.</text>
</comment>
<dbReference type="Pfam" id="PF00620">
    <property type="entry name" value="RhoGAP"/>
    <property type="match status" value="1"/>
</dbReference>
<dbReference type="EnsemblMetazoa" id="BGLB035584-RF">
    <property type="protein sequence ID" value="BGLB035584-PF"/>
    <property type="gene ID" value="BGLB035584"/>
</dbReference>
<name>A0A2C9LVS4_BIOGL</name>
<evidence type="ECO:0000313" key="5">
    <source>
        <dbReference type="EnsemblMetazoa" id="BGLB035584-PE"/>
    </source>
</evidence>
<dbReference type="InterPro" id="IPR008936">
    <property type="entry name" value="Rho_GTPase_activation_prot"/>
</dbReference>
<dbReference type="VEuPathDB" id="VectorBase:BGLB035584"/>
<dbReference type="InterPro" id="IPR039102">
    <property type="entry name" value="FAM13"/>
</dbReference>
<evidence type="ECO:0000256" key="2">
    <source>
        <dbReference type="SAM" id="Coils"/>
    </source>
</evidence>
<dbReference type="EnsemblMetazoa" id="BGLB035584-RI">
    <property type="protein sequence ID" value="BGLB035584-PI"/>
    <property type="gene ID" value="BGLB035584"/>
</dbReference>
<dbReference type="InterPro" id="IPR059029">
    <property type="entry name" value="FAM13A_dom"/>
</dbReference>
<evidence type="ECO:0000259" key="4">
    <source>
        <dbReference type="PROSITE" id="PS50238"/>
    </source>
</evidence>
<feature type="region of interest" description="Disordered" evidence="3">
    <location>
        <begin position="239"/>
        <end position="311"/>
    </location>
</feature>
<feature type="domain" description="Rho-GAP" evidence="4">
    <location>
        <begin position="36"/>
        <end position="228"/>
    </location>
</feature>
<feature type="compositionally biased region" description="Basic and acidic residues" evidence="3">
    <location>
        <begin position="517"/>
        <end position="537"/>
    </location>
</feature>
<feature type="region of interest" description="Disordered" evidence="3">
    <location>
        <begin position="1"/>
        <end position="24"/>
    </location>
</feature>
<dbReference type="STRING" id="6526.A0A2C9LVS4"/>
<feature type="region of interest" description="Disordered" evidence="3">
    <location>
        <begin position="754"/>
        <end position="777"/>
    </location>
</feature>
<dbReference type="AlphaFoldDB" id="A0A2C9LVS4"/>
<accession>A0A2C9LVS4</accession>
<proteinExistence type="inferred from homology"/>
<evidence type="ECO:0000256" key="1">
    <source>
        <dbReference type="ARBA" id="ARBA00007549"/>
    </source>
</evidence>
<dbReference type="Pfam" id="PF26116">
    <property type="entry name" value="FAM13A"/>
    <property type="match status" value="1"/>
</dbReference>
<feature type="region of interest" description="Disordered" evidence="3">
    <location>
        <begin position="507"/>
        <end position="565"/>
    </location>
</feature>
<dbReference type="SMART" id="SM00324">
    <property type="entry name" value="RhoGAP"/>
    <property type="match status" value="1"/>
</dbReference>
<dbReference type="EnsemblMetazoa" id="BGLB035584-RA">
    <property type="protein sequence ID" value="BGLB035584-PA"/>
    <property type="gene ID" value="BGLB035584"/>
</dbReference>
<dbReference type="EnsemblMetazoa" id="BGLB035584-RE">
    <property type="protein sequence ID" value="BGLB035584-PE"/>
    <property type="gene ID" value="BGLB035584"/>
</dbReference>